<dbReference type="Pfam" id="PF01464">
    <property type="entry name" value="SLT"/>
    <property type="match status" value="1"/>
</dbReference>
<dbReference type="Gene3D" id="3.10.350.10">
    <property type="entry name" value="LysM domain"/>
    <property type="match status" value="2"/>
</dbReference>
<sequence>MKKIIALVLLSISFTQTTLGQRVNVPDVPKKVEFAGITIKLDDDAQKLIQKEVNTLLTPENKYLIDKLERIQWYFPVIESILEEEEIPEDFKYVAVAESSLLPDAISSSNAVGFWQMKQATAQELGLRIDSEIDERKNIYASTKAAALYLKRNNLIYKNWVSTLYSYTLGVAGVSKLIPPHWANGNEINFDGQTDRYLLKTIAHRIAFEYRINRMKESRFSFVEYRNSKGKSLDDIATIFDVDAIELKKLNSWLIADNIPRDKDYSVAILVPIENLENIQSKLSKPVELTSSNAKFPILKRITPSSASPEEPVFYEINGKKGILAQAGDDIAALARNGKMKIPDFLRYNDMTAMDLAEEGRIYYLQKKNKKGPVPQHIVLQEQNLWQISQIYGIRLKNLLRLNRLRTVKPIQKGRVIYLQKKRPKNEPIDAINTKEIEESENVPLKEQYENTDEKAITKENTKNDRKKENKTPKNNSKNTNIPENTSVVETNKQNPRLREEDDIIVISDSDETEENTNRTPINQTPPATVKNTPVNPIQSPVKPNTGKNSTPITNNVQNSGTHKVEVGQTLYSIARQYNITIKELAEWNDFSTTERVKIGQVLIVTPPKTGNKVVSSETSKTTNNSSEKNSTSSKIHKVQRNETLYSISKQYGVTMKQIKEWNDMKSENVKIGQKIIIKK</sequence>
<reference evidence="3 4" key="1">
    <citation type="submission" date="2011-07" db="EMBL/GenBank/DDBJ databases">
        <title>The complete genome of chromosome of Emticicia oligotrophica DSM 17448.</title>
        <authorList>
            <consortium name="US DOE Joint Genome Institute (JGI-PGF)"/>
            <person name="Lucas S."/>
            <person name="Han J."/>
            <person name="Lapidus A."/>
            <person name="Bruce D."/>
            <person name="Goodwin L."/>
            <person name="Pitluck S."/>
            <person name="Peters L."/>
            <person name="Kyrpides N."/>
            <person name="Mavromatis K."/>
            <person name="Ivanova N."/>
            <person name="Ovchinnikova G."/>
            <person name="Teshima H."/>
            <person name="Detter J.C."/>
            <person name="Tapia R."/>
            <person name="Han C."/>
            <person name="Land M."/>
            <person name="Hauser L."/>
            <person name="Markowitz V."/>
            <person name="Cheng J.-F."/>
            <person name="Hugenholtz P."/>
            <person name="Woyke T."/>
            <person name="Wu D."/>
            <person name="Tindall B."/>
            <person name="Pomrenke H."/>
            <person name="Brambilla E."/>
            <person name="Klenk H.-P."/>
            <person name="Eisen J.A."/>
        </authorList>
    </citation>
    <scope>NUCLEOTIDE SEQUENCE [LARGE SCALE GENOMIC DNA]</scope>
    <source>
        <strain evidence="3 4">DSM 17448</strain>
    </source>
</reference>
<dbReference type="CDD" id="cd16894">
    <property type="entry name" value="MltD-like"/>
    <property type="match status" value="1"/>
</dbReference>
<gene>
    <name evidence="3" type="ordered locus">Emtol_3529</name>
</gene>
<feature type="region of interest" description="Disordered" evidence="1">
    <location>
        <begin position="609"/>
        <end position="638"/>
    </location>
</feature>
<dbReference type="InterPro" id="IPR036779">
    <property type="entry name" value="LysM_dom_sf"/>
</dbReference>
<dbReference type="PANTHER" id="PTHR33734">
    <property type="entry name" value="LYSM DOMAIN-CONTAINING GPI-ANCHORED PROTEIN 2"/>
    <property type="match status" value="1"/>
</dbReference>
<feature type="domain" description="LysM" evidence="2">
    <location>
        <begin position="561"/>
        <end position="605"/>
    </location>
</feature>
<dbReference type="Proteomes" id="UP000002875">
    <property type="component" value="Chromosome"/>
</dbReference>
<dbReference type="InterPro" id="IPR008258">
    <property type="entry name" value="Transglycosylase_SLT_dom_1"/>
</dbReference>
<dbReference type="InterPro" id="IPR023346">
    <property type="entry name" value="Lysozyme-like_dom_sf"/>
</dbReference>
<dbReference type="PROSITE" id="PS51782">
    <property type="entry name" value="LYSM"/>
    <property type="match status" value="3"/>
</dbReference>
<dbReference type="RefSeq" id="WP_015030346.1">
    <property type="nucleotide sequence ID" value="NC_018748.1"/>
</dbReference>
<dbReference type="CDD" id="cd00118">
    <property type="entry name" value="LysM"/>
    <property type="match status" value="2"/>
</dbReference>
<feature type="compositionally biased region" description="Basic and acidic residues" evidence="1">
    <location>
        <begin position="447"/>
        <end position="472"/>
    </location>
</feature>
<organism evidence="3 4">
    <name type="scientific">Emticicia oligotrophica (strain DSM 17448 / CIP 109782 / MTCC 6937 / GPTSA100-15)</name>
    <dbReference type="NCBI Taxonomy" id="929562"/>
    <lineage>
        <taxon>Bacteria</taxon>
        <taxon>Pseudomonadati</taxon>
        <taxon>Bacteroidota</taxon>
        <taxon>Cytophagia</taxon>
        <taxon>Cytophagales</taxon>
        <taxon>Leadbetterellaceae</taxon>
        <taxon>Emticicia</taxon>
    </lineage>
</organism>
<dbReference type="SUPFAM" id="SSF54106">
    <property type="entry name" value="LysM domain"/>
    <property type="match status" value="2"/>
</dbReference>
<proteinExistence type="predicted"/>
<dbReference type="Gene3D" id="1.10.530.10">
    <property type="match status" value="1"/>
</dbReference>
<feature type="region of interest" description="Disordered" evidence="1">
    <location>
        <begin position="429"/>
        <end position="560"/>
    </location>
</feature>
<protein>
    <submittedName>
        <fullName evidence="3">Lytic transglycosylase catalytic</fullName>
    </submittedName>
</protein>
<feature type="domain" description="LysM" evidence="2">
    <location>
        <begin position="375"/>
        <end position="419"/>
    </location>
</feature>
<dbReference type="SMART" id="SM00257">
    <property type="entry name" value="LysM"/>
    <property type="match status" value="3"/>
</dbReference>
<feature type="compositionally biased region" description="Polar residues" evidence="1">
    <location>
        <begin position="518"/>
        <end position="560"/>
    </location>
</feature>
<feature type="compositionally biased region" description="Acidic residues" evidence="1">
    <location>
        <begin position="501"/>
        <end position="515"/>
    </location>
</feature>
<name>A0ABM5N5A8_EMTOG</name>
<dbReference type="EMBL" id="CP002961">
    <property type="protein sequence ID" value="AFK04657.1"/>
    <property type="molecule type" value="Genomic_DNA"/>
</dbReference>
<feature type="compositionally biased region" description="Low complexity" evidence="1">
    <location>
        <begin position="612"/>
        <end position="634"/>
    </location>
</feature>
<dbReference type="SUPFAM" id="SSF53955">
    <property type="entry name" value="Lysozyme-like"/>
    <property type="match status" value="1"/>
</dbReference>
<keyword evidence="4" id="KW-1185">Reference proteome</keyword>
<dbReference type="InterPro" id="IPR018392">
    <property type="entry name" value="LysM"/>
</dbReference>
<accession>A0ABM5N5A8</accession>
<evidence type="ECO:0000259" key="2">
    <source>
        <dbReference type="PROSITE" id="PS51782"/>
    </source>
</evidence>
<feature type="domain" description="LysM" evidence="2">
    <location>
        <begin position="635"/>
        <end position="678"/>
    </location>
</feature>
<dbReference type="Pfam" id="PF01476">
    <property type="entry name" value="LysM"/>
    <property type="match status" value="3"/>
</dbReference>
<evidence type="ECO:0000313" key="3">
    <source>
        <dbReference type="EMBL" id="AFK04657.1"/>
    </source>
</evidence>
<feature type="compositionally biased region" description="Polar residues" evidence="1">
    <location>
        <begin position="482"/>
        <end position="495"/>
    </location>
</feature>
<evidence type="ECO:0000256" key="1">
    <source>
        <dbReference type="SAM" id="MobiDB-lite"/>
    </source>
</evidence>
<dbReference type="PANTHER" id="PTHR33734:SF22">
    <property type="entry name" value="MEMBRANE-BOUND LYTIC MUREIN TRANSGLYCOSYLASE D"/>
    <property type="match status" value="1"/>
</dbReference>
<evidence type="ECO:0000313" key="4">
    <source>
        <dbReference type="Proteomes" id="UP000002875"/>
    </source>
</evidence>